<dbReference type="EMBL" id="JQDR03005724">
    <property type="protein sequence ID" value="KAA0201273.1"/>
    <property type="molecule type" value="Genomic_DNA"/>
</dbReference>
<reference evidence="6" key="2">
    <citation type="journal article" date="2018" name="Environ. Sci. Technol.">
        <title>The Toxicogenome of Hyalella azteca: A Model for Sediment Ecotoxicology and Evolutionary Toxicology.</title>
        <authorList>
            <person name="Poynton H.C."/>
            <person name="Hasenbein S."/>
            <person name="Benoit J.B."/>
            <person name="Sepulveda M.S."/>
            <person name="Poelchau M.F."/>
            <person name="Hughes D.S.T."/>
            <person name="Murali S.C."/>
            <person name="Chen S."/>
            <person name="Glastad K.M."/>
            <person name="Goodisman M.A.D."/>
            <person name="Werren J.H."/>
            <person name="Vineis J.H."/>
            <person name="Bowen J.L."/>
            <person name="Friedrich M."/>
            <person name="Jones J."/>
            <person name="Robertson H.M."/>
            <person name="Feyereisen R."/>
            <person name="Mechler-Hickson A."/>
            <person name="Mathers N."/>
            <person name="Lee C.E."/>
            <person name="Colbourne J.K."/>
            <person name="Biales A."/>
            <person name="Johnston J.S."/>
            <person name="Wellborn G.A."/>
            <person name="Rosendale A.J."/>
            <person name="Cridge A.G."/>
            <person name="Munoz-Torres M.C."/>
            <person name="Bain P.A."/>
            <person name="Manny A.R."/>
            <person name="Major K.M."/>
            <person name="Lambert F.N."/>
            <person name="Vulpe C.D."/>
            <person name="Tuck P."/>
            <person name="Blalock B.J."/>
            <person name="Lin Y.Y."/>
            <person name="Smith M.E."/>
            <person name="Ochoa-Acuna H."/>
            <person name="Chen M.M."/>
            <person name="Childers C.P."/>
            <person name="Qu J."/>
            <person name="Dugan S."/>
            <person name="Lee S.L."/>
            <person name="Chao H."/>
            <person name="Dinh H."/>
            <person name="Han Y."/>
            <person name="Doddapaneni H."/>
            <person name="Worley K.C."/>
            <person name="Muzny D.M."/>
            <person name="Gibbs R.A."/>
            <person name="Richards S."/>
        </authorList>
    </citation>
    <scope>NUCLEOTIDE SEQUENCE</scope>
    <source>
        <strain evidence="6">HAZT.00-mixed</strain>
        <tissue evidence="6">Whole organism</tissue>
    </source>
</reference>
<dbReference type="SUPFAM" id="SSF69060">
    <property type="entry name" value="Arp2/3 complex 21 kDa subunit ARPC3"/>
    <property type="match status" value="1"/>
</dbReference>
<proteinExistence type="inferred from homology"/>
<accession>A0A6A0H687</accession>
<protein>
    <recommendedName>
        <fullName evidence="7">Actin-related protein 2/3 complex subunit 3</fullName>
    </recommendedName>
</protein>
<dbReference type="InterPro" id="IPR036753">
    <property type="entry name" value="ARPC3_sf"/>
</dbReference>
<evidence type="ECO:0000256" key="5">
    <source>
        <dbReference type="ARBA" id="ARBA00023212"/>
    </source>
</evidence>
<sequence>MAANIEPGTSTKPISTQGECDRTLIYVTLYITECLRRLSKCKDKAQGQTEMYSLAISKFPIPGEPSFPLNAVYAKPKNEQETELYQQYLLQLRHETGARVCEKVFSTPDGRPSKWWLCFTRKKFMDKSLLAPTS</sequence>
<dbReference type="OrthoDB" id="200404at2759"/>
<organism evidence="6">
    <name type="scientific">Hyalella azteca</name>
    <name type="common">Amphipod</name>
    <dbReference type="NCBI Taxonomy" id="294128"/>
    <lineage>
        <taxon>Eukaryota</taxon>
        <taxon>Metazoa</taxon>
        <taxon>Ecdysozoa</taxon>
        <taxon>Arthropoda</taxon>
        <taxon>Crustacea</taxon>
        <taxon>Multicrustacea</taxon>
        <taxon>Malacostraca</taxon>
        <taxon>Eumalacostraca</taxon>
        <taxon>Peracarida</taxon>
        <taxon>Amphipoda</taxon>
        <taxon>Senticaudata</taxon>
        <taxon>Talitrida</taxon>
        <taxon>Talitroidea</taxon>
        <taxon>Hyalellidae</taxon>
        <taxon>Hyalella</taxon>
    </lineage>
</organism>
<evidence type="ECO:0008006" key="7">
    <source>
        <dbReference type="Google" id="ProtNLM"/>
    </source>
</evidence>
<gene>
    <name evidence="6" type="ORF">HAZT_HAZT005380</name>
</gene>
<dbReference type="GO" id="GO:0030833">
    <property type="term" value="P:regulation of actin filament polymerization"/>
    <property type="evidence" value="ECO:0007669"/>
    <property type="project" value="InterPro"/>
</dbReference>
<dbReference type="GO" id="GO:0005885">
    <property type="term" value="C:Arp2/3 protein complex"/>
    <property type="evidence" value="ECO:0007669"/>
    <property type="project" value="InterPro"/>
</dbReference>
<reference evidence="6" key="3">
    <citation type="submission" date="2019-06" db="EMBL/GenBank/DDBJ databases">
        <authorList>
            <person name="Poynton C."/>
            <person name="Hasenbein S."/>
            <person name="Benoit J.B."/>
            <person name="Sepulveda M.S."/>
            <person name="Poelchau M.F."/>
            <person name="Murali S.C."/>
            <person name="Chen S."/>
            <person name="Glastad K.M."/>
            <person name="Werren J.H."/>
            <person name="Vineis J.H."/>
            <person name="Bowen J.L."/>
            <person name="Friedrich M."/>
            <person name="Jones J."/>
            <person name="Robertson H.M."/>
            <person name="Feyereisen R."/>
            <person name="Mechler-Hickson A."/>
            <person name="Mathers N."/>
            <person name="Lee C.E."/>
            <person name="Colbourne J.K."/>
            <person name="Biales A."/>
            <person name="Johnston J.S."/>
            <person name="Wellborn G.A."/>
            <person name="Rosendale A.J."/>
            <person name="Cridge A.G."/>
            <person name="Munoz-Torres M.C."/>
            <person name="Bain P.A."/>
            <person name="Manny A.R."/>
            <person name="Major K.M."/>
            <person name="Lambert F.N."/>
            <person name="Vulpe C.D."/>
            <person name="Tuck P."/>
            <person name="Blalock B.J."/>
            <person name="Lin Y.-Y."/>
            <person name="Smith M.E."/>
            <person name="Ochoa-Acuna H."/>
            <person name="Chen M.-J.M."/>
            <person name="Childers C.P."/>
            <person name="Qu J."/>
            <person name="Dugan S."/>
            <person name="Lee S.L."/>
            <person name="Chao H."/>
            <person name="Dinh H."/>
            <person name="Han Y."/>
            <person name="Doddapaneni H."/>
            <person name="Worley K.C."/>
            <person name="Muzny D.M."/>
            <person name="Gibbs R.A."/>
            <person name="Richards S."/>
        </authorList>
    </citation>
    <scope>NUCLEOTIDE SEQUENCE</scope>
    <source>
        <strain evidence="6">HAZT.00-mixed</strain>
        <tissue evidence="6">Whole organism</tissue>
    </source>
</reference>
<evidence type="ECO:0000313" key="6">
    <source>
        <dbReference type="EMBL" id="KAA0201273.1"/>
    </source>
</evidence>
<dbReference type="AlphaFoldDB" id="A0A6A0H687"/>
<keyword evidence="3" id="KW-0963">Cytoplasm</keyword>
<reference evidence="6" key="1">
    <citation type="submission" date="2014-08" db="EMBL/GenBank/DDBJ databases">
        <authorList>
            <person name="Murali S."/>
            <person name="Richards S."/>
            <person name="Bandaranaike D."/>
            <person name="Bellair M."/>
            <person name="Blankenburg K."/>
            <person name="Chao H."/>
            <person name="Dinh H."/>
            <person name="Doddapaneni H."/>
            <person name="Dugan-Rocha S."/>
            <person name="Elkadiri S."/>
            <person name="Gnanaolivu R."/>
            <person name="Hughes D."/>
            <person name="Lee S."/>
            <person name="Li M."/>
            <person name="Ming W."/>
            <person name="Munidasa M."/>
            <person name="Muniz J."/>
            <person name="Nguyen L."/>
            <person name="Osuji N."/>
            <person name="Pu L.-L."/>
            <person name="Puazo M."/>
            <person name="Skinner E."/>
            <person name="Qu C."/>
            <person name="Quiroz J."/>
            <person name="Raj R."/>
            <person name="Weissenberger G."/>
            <person name="Xin Y."/>
            <person name="Zou X."/>
            <person name="Han Y."/>
            <person name="Worley K."/>
            <person name="Muzny D."/>
            <person name="Gibbs R."/>
        </authorList>
    </citation>
    <scope>NUCLEOTIDE SEQUENCE</scope>
    <source>
        <strain evidence="6">HAZT.00-mixed</strain>
        <tissue evidence="6">Whole organism</tissue>
    </source>
</reference>
<evidence type="ECO:0000256" key="3">
    <source>
        <dbReference type="ARBA" id="ARBA00022490"/>
    </source>
</evidence>
<dbReference type="Gene3D" id="1.10.1760.10">
    <property type="entry name" value="Actin-related protein 2/3 complex subunit 3"/>
    <property type="match status" value="1"/>
</dbReference>
<dbReference type="GO" id="GO:0034314">
    <property type="term" value="P:Arp2/3 complex-mediated actin nucleation"/>
    <property type="evidence" value="ECO:0007669"/>
    <property type="project" value="InterPro"/>
</dbReference>
<dbReference type="GO" id="GO:0003779">
    <property type="term" value="F:actin binding"/>
    <property type="evidence" value="ECO:0007669"/>
    <property type="project" value="UniProtKB-KW"/>
</dbReference>
<evidence type="ECO:0000256" key="2">
    <source>
        <dbReference type="ARBA" id="ARBA00010856"/>
    </source>
</evidence>
<comment type="caution">
    <text evidence="6">The sequence shown here is derived from an EMBL/GenBank/DDBJ whole genome shotgun (WGS) entry which is preliminary data.</text>
</comment>
<dbReference type="Pfam" id="PF04062">
    <property type="entry name" value="P21-Arc"/>
    <property type="match status" value="1"/>
</dbReference>
<dbReference type="InterPro" id="IPR007204">
    <property type="entry name" value="ARPC3"/>
</dbReference>
<dbReference type="PIRSF" id="PIRSF016315">
    <property type="entry name" value="ARP2/3_P21-Arc"/>
    <property type="match status" value="1"/>
</dbReference>
<keyword evidence="4" id="KW-0009">Actin-binding</keyword>
<comment type="subcellular location">
    <subcellularLocation>
        <location evidence="1">Cytoplasm</location>
        <location evidence="1">Cytoskeleton</location>
    </subcellularLocation>
</comment>
<evidence type="ECO:0000256" key="1">
    <source>
        <dbReference type="ARBA" id="ARBA00004245"/>
    </source>
</evidence>
<name>A0A6A0H687_HYAAZ</name>
<keyword evidence="5" id="KW-0206">Cytoskeleton</keyword>
<evidence type="ECO:0000256" key="4">
    <source>
        <dbReference type="ARBA" id="ARBA00023203"/>
    </source>
</evidence>
<dbReference type="Proteomes" id="UP000711488">
    <property type="component" value="Unassembled WGS sequence"/>
</dbReference>
<comment type="similarity">
    <text evidence="2">Belongs to the ARPC3 family.</text>
</comment>
<dbReference type="PANTHER" id="PTHR12391">
    <property type="entry name" value="ARP2/3 COMPLEX 21 KD SUBUNIT"/>
    <property type="match status" value="1"/>
</dbReference>